<name>A0AAW2L2N4_SESRA</name>
<accession>A0AAW2L2N4</accession>
<dbReference type="EMBL" id="JACGWJ010000026">
    <property type="protein sequence ID" value="KAL0313114.1"/>
    <property type="molecule type" value="Genomic_DNA"/>
</dbReference>
<proteinExistence type="predicted"/>
<feature type="compositionally biased region" description="Basic and acidic residues" evidence="1">
    <location>
        <begin position="47"/>
        <end position="64"/>
    </location>
</feature>
<organism evidence="2">
    <name type="scientific">Sesamum radiatum</name>
    <name type="common">Black benniseed</name>
    <dbReference type="NCBI Taxonomy" id="300843"/>
    <lineage>
        <taxon>Eukaryota</taxon>
        <taxon>Viridiplantae</taxon>
        <taxon>Streptophyta</taxon>
        <taxon>Embryophyta</taxon>
        <taxon>Tracheophyta</taxon>
        <taxon>Spermatophyta</taxon>
        <taxon>Magnoliopsida</taxon>
        <taxon>eudicotyledons</taxon>
        <taxon>Gunneridae</taxon>
        <taxon>Pentapetalae</taxon>
        <taxon>asterids</taxon>
        <taxon>lamiids</taxon>
        <taxon>Lamiales</taxon>
        <taxon>Pedaliaceae</taxon>
        <taxon>Sesamum</taxon>
    </lineage>
</organism>
<evidence type="ECO:0000313" key="2">
    <source>
        <dbReference type="EMBL" id="KAL0313114.1"/>
    </source>
</evidence>
<evidence type="ECO:0000256" key="1">
    <source>
        <dbReference type="SAM" id="MobiDB-lite"/>
    </source>
</evidence>
<protein>
    <submittedName>
        <fullName evidence="2">Uncharacterized protein</fullName>
    </submittedName>
</protein>
<gene>
    <name evidence="2" type="ORF">Sradi_5710700</name>
</gene>
<feature type="region of interest" description="Disordered" evidence="1">
    <location>
        <begin position="25"/>
        <end position="64"/>
    </location>
</feature>
<dbReference type="AlphaFoldDB" id="A0AAW2L2N4"/>
<dbReference type="PANTHER" id="PTHR33641">
    <property type="entry name" value="OS06G0133500 PROTEIN"/>
    <property type="match status" value="1"/>
</dbReference>
<reference evidence="2" key="1">
    <citation type="submission" date="2020-06" db="EMBL/GenBank/DDBJ databases">
        <authorList>
            <person name="Li T."/>
            <person name="Hu X."/>
            <person name="Zhang T."/>
            <person name="Song X."/>
            <person name="Zhang H."/>
            <person name="Dai N."/>
            <person name="Sheng W."/>
            <person name="Hou X."/>
            <person name="Wei L."/>
        </authorList>
    </citation>
    <scope>NUCLEOTIDE SEQUENCE</scope>
    <source>
        <strain evidence="2">G02</strain>
        <tissue evidence="2">Leaf</tissue>
    </source>
</reference>
<reference evidence="2" key="2">
    <citation type="journal article" date="2024" name="Plant">
        <title>Genomic evolution and insights into agronomic trait innovations of Sesamum species.</title>
        <authorList>
            <person name="Miao H."/>
            <person name="Wang L."/>
            <person name="Qu L."/>
            <person name="Liu H."/>
            <person name="Sun Y."/>
            <person name="Le M."/>
            <person name="Wang Q."/>
            <person name="Wei S."/>
            <person name="Zheng Y."/>
            <person name="Lin W."/>
            <person name="Duan Y."/>
            <person name="Cao H."/>
            <person name="Xiong S."/>
            <person name="Wang X."/>
            <person name="Wei L."/>
            <person name="Li C."/>
            <person name="Ma Q."/>
            <person name="Ju M."/>
            <person name="Zhao R."/>
            <person name="Li G."/>
            <person name="Mu C."/>
            <person name="Tian Q."/>
            <person name="Mei H."/>
            <person name="Zhang T."/>
            <person name="Gao T."/>
            <person name="Zhang H."/>
        </authorList>
    </citation>
    <scope>NUCLEOTIDE SEQUENCE</scope>
    <source>
        <strain evidence="2">G02</strain>
    </source>
</reference>
<dbReference type="PANTHER" id="PTHR33641:SF15">
    <property type="entry name" value="AVR9_CF-9 RAPIDLY ELICITED PROTEIN"/>
    <property type="match status" value="1"/>
</dbReference>
<comment type="caution">
    <text evidence="2">The sequence shown here is derived from an EMBL/GenBank/DDBJ whole genome shotgun (WGS) entry which is preliminary data.</text>
</comment>
<sequence>MNCSFFSSFDAVCAEVLAGKSVRAATISSSSSAPPPPPPKSAHYHNTKTDHQPISRKAKAESKPRFAPELDGLNCFETLISC</sequence>